<dbReference type="Proteomes" id="UP001241605">
    <property type="component" value="Chromosome"/>
</dbReference>
<feature type="domain" description="DUF6782" evidence="2">
    <location>
        <begin position="25"/>
        <end position="246"/>
    </location>
</feature>
<dbReference type="Pfam" id="PF20573">
    <property type="entry name" value="DUF6782"/>
    <property type="match status" value="1"/>
</dbReference>
<feature type="chain" id="PRO_5046290274" description="DUF6782 domain-containing protein" evidence="1">
    <location>
        <begin position="21"/>
        <end position="256"/>
    </location>
</feature>
<feature type="signal peptide" evidence="1">
    <location>
        <begin position="1"/>
        <end position="20"/>
    </location>
</feature>
<keyword evidence="4" id="KW-1185">Reference proteome</keyword>
<evidence type="ECO:0000313" key="4">
    <source>
        <dbReference type="Proteomes" id="UP001241605"/>
    </source>
</evidence>
<dbReference type="InterPro" id="IPR046709">
    <property type="entry name" value="DUF6782"/>
</dbReference>
<reference evidence="3 4" key="1">
    <citation type="submission" date="2023-05" db="EMBL/GenBank/DDBJ databases">
        <title>YMD87, complete Genome.</title>
        <authorList>
            <person name="Zhang J."/>
            <person name="Xu X."/>
        </authorList>
    </citation>
    <scope>NUCLEOTIDE SEQUENCE [LARGE SCALE GENOMIC DNA]</scope>
    <source>
        <strain evidence="3 4">YMD87</strain>
    </source>
</reference>
<gene>
    <name evidence="3" type="ORF">QF118_07660</name>
</gene>
<accession>A0ABY8QNL5</accession>
<evidence type="ECO:0000259" key="2">
    <source>
        <dbReference type="Pfam" id="PF20573"/>
    </source>
</evidence>
<organism evidence="3 4">
    <name type="scientific">Tropicibacter oceani</name>
    <dbReference type="NCBI Taxonomy" id="3058420"/>
    <lineage>
        <taxon>Bacteria</taxon>
        <taxon>Pseudomonadati</taxon>
        <taxon>Pseudomonadota</taxon>
        <taxon>Alphaproteobacteria</taxon>
        <taxon>Rhodobacterales</taxon>
        <taxon>Roseobacteraceae</taxon>
        <taxon>Tropicibacter</taxon>
    </lineage>
</organism>
<evidence type="ECO:0000313" key="3">
    <source>
        <dbReference type="EMBL" id="WGW05412.1"/>
    </source>
</evidence>
<evidence type="ECO:0000256" key="1">
    <source>
        <dbReference type="SAM" id="SignalP"/>
    </source>
</evidence>
<dbReference type="EMBL" id="CP124616">
    <property type="protein sequence ID" value="WGW05412.1"/>
    <property type="molecule type" value="Genomic_DNA"/>
</dbReference>
<sequence length="256" mass="28412">MRTRLATTLALLFCPLAPLSAEPLRCAPPPFDDLPELQGTLTALAPAMQAFPTLQTALETRVREICISSQLRDAQGYFEPETRRLVLSDGLSPGLQQAVLIHELRHAQQFGMGSCPSLDLAMTDYAQAVFAMEADASVASLVVARYLLDNGQPRMWEALIAWPLQGDIAQVFQQAWTRHADLGAAAAQAFDAWFDNPARLQTYYVASCMDYLDQTERDHLLPQYQHLSPAFYDQLCRLPDGRAYACAAPEKDGFFD</sequence>
<dbReference type="RefSeq" id="WP_282302036.1">
    <property type="nucleotide sequence ID" value="NZ_CP124616.1"/>
</dbReference>
<protein>
    <recommendedName>
        <fullName evidence="2">DUF6782 domain-containing protein</fullName>
    </recommendedName>
</protein>
<keyword evidence="1" id="KW-0732">Signal</keyword>
<proteinExistence type="predicted"/>
<name>A0ABY8QNL5_9RHOB</name>